<feature type="region of interest" description="Disordered" evidence="1">
    <location>
        <begin position="131"/>
        <end position="155"/>
    </location>
</feature>
<reference evidence="2 3" key="1">
    <citation type="submission" date="2018-02" db="EMBL/GenBank/DDBJ databases">
        <title>Draft genome of wild Prunus yedoensis var. nudiflora.</title>
        <authorList>
            <person name="Baek S."/>
            <person name="Kim J.-H."/>
            <person name="Choi K."/>
            <person name="Kim G.-B."/>
            <person name="Cho A."/>
            <person name="Jang H."/>
            <person name="Shin C.-H."/>
            <person name="Yu H.-J."/>
            <person name="Mun J.-H."/>
        </authorList>
    </citation>
    <scope>NUCLEOTIDE SEQUENCE [LARGE SCALE GENOMIC DNA]</scope>
    <source>
        <strain evidence="3">cv. Jeju island</strain>
        <tissue evidence="2">Leaf</tissue>
    </source>
</reference>
<proteinExistence type="predicted"/>
<name>A0A314UFF4_PRUYE</name>
<dbReference type="Proteomes" id="UP000250321">
    <property type="component" value="Unassembled WGS sequence"/>
</dbReference>
<accession>A0A314UFF4</accession>
<dbReference type="EMBL" id="PJQY01003574">
    <property type="protein sequence ID" value="PQM36187.1"/>
    <property type="molecule type" value="Genomic_DNA"/>
</dbReference>
<dbReference type="AlphaFoldDB" id="A0A314UFF4"/>
<evidence type="ECO:0000256" key="1">
    <source>
        <dbReference type="SAM" id="MobiDB-lite"/>
    </source>
</evidence>
<organism evidence="2 3">
    <name type="scientific">Prunus yedoensis var. nudiflora</name>
    <dbReference type="NCBI Taxonomy" id="2094558"/>
    <lineage>
        <taxon>Eukaryota</taxon>
        <taxon>Viridiplantae</taxon>
        <taxon>Streptophyta</taxon>
        <taxon>Embryophyta</taxon>
        <taxon>Tracheophyta</taxon>
        <taxon>Spermatophyta</taxon>
        <taxon>Magnoliopsida</taxon>
        <taxon>eudicotyledons</taxon>
        <taxon>Gunneridae</taxon>
        <taxon>Pentapetalae</taxon>
        <taxon>rosids</taxon>
        <taxon>fabids</taxon>
        <taxon>Rosales</taxon>
        <taxon>Rosaceae</taxon>
        <taxon>Amygdaloideae</taxon>
        <taxon>Amygdaleae</taxon>
        <taxon>Prunus</taxon>
    </lineage>
</organism>
<feature type="compositionally biased region" description="Basic and acidic residues" evidence="1">
    <location>
        <begin position="146"/>
        <end position="155"/>
    </location>
</feature>
<evidence type="ECO:0000313" key="2">
    <source>
        <dbReference type="EMBL" id="PQM36187.1"/>
    </source>
</evidence>
<gene>
    <name evidence="2" type="ORF">Pyn_34981</name>
</gene>
<sequence>MELRYAGKFMNNGKDYEGDHEVDVPDIIEENYSQSQQTDYEQFCNDIPDECFSQVNENFVKTQCKNYVNDGGKVAKGKGTIVPIYEDSGDEFDKEIYDEENDAALEDDNMFMHNVQIPKVPVYVEKKKKKQENPFIPQGHMNDTLLDERYGESSI</sequence>
<keyword evidence="3" id="KW-1185">Reference proteome</keyword>
<evidence type="ECO:0000313" key="3">
    <source>
        <dbReference type="Proteomes" id="UP000250321"/>
    </source>
</evidence>
<comment type="caution">
    <text evidence="2">The sequence shown here is derived from an EMBL/GenBank/DDBJ whole genome shotgun (WGS) entry which is preliminary data.</text>
</comment>
<protein>
    <submittedName>
        <fullName evidence="2">Uncharacterized protein</fullName>
    </submittedName>
</protein>